<sequence length="63" mass="6676">MNKLLITPIPASADLFQLTDMCAAFAIELVESTDAAESLALCGRLSFALTALRPLCDSCPPPH</sequence>
<evidence type="ECO:0000313" key="1">
    <source>
        <dbReference type="EMBL" id="SUF55720.1"/>
    </source>
</evidence>
<name>A0A379QI82_SALER</name>
<accession>A0A379QI82</accession>
<protein>
    <submittedName>
        <fullName evidence="1">Uncharacterized protein</fullName>
    </submittedName>
</protein>
<gene>
    <name evidence="1" type="ORF">NCTC10252_00923</name>
</gene>
<evidence type="ECO:0000313" key="2">
    <source>
        <dbReference type="Proteomes" id="UP000254597"/>
    </source>
</evidence>
<reference evidence="1 2" key="1">
    <citation type="submission" date="2018-06" db="EMBL/GenBank/DDBJ databases">
        <authorList>
            <consortium name="Pathogen Informatics"/>
            <person name="Doyle S."/>
        </authorList>
    </citation>
    <scope>NUCLEOTIDE SEQUENCE [LARGE SCALE GENOMIC DNA]</scope>
    <source>
        <strain evidence="1 2">NCTC10252</strain>
    </source>
</reference>
<dbReference type="Proteomes" id="UP000254597">
    <property type="component" value="Unassembled WGS sequence"/>
</dbReference>
<dbReference type="AlphaFoldDB" id="A0A379QI82"/>
<proteinExistence type="predicted"/>
<dbReference type="EMBL" id="UGWP01000004">
    <property type="protein sequence ID" value="SUF55720.1"/>
    <property type="molecule type" value="Genomic_DNA"/>
</dbReference>
<organism evidence="1 2">
    <name type="scientific">Salmonella enterica</name>
    <name type="common">Salmonella choleraesuis</name>
    <dbReference type="NCBI Taxonomy" id="28901"/>
    <lineage>
        <taxon>Bacteria</taxon>
        <taxon>Pseudomonadati</taxon>
        <taxon>Pseudomonadota</taxon>
        <taxon>Gammaproteobacteria</taxon>
        <taxon>Enterobacterales</taxon>
        <taxon>Enterobacteriaceae</taxon>
        <taxon>Salmonella</taxon>
    </lineage>
</organism>